<reference evidence="4" key="1">
    <citation type="journal article" date="2019" name="Int. J. Syst. Evol. Microbiol.">
        <title>The Global Catalogue of Microorganisms (GCM) 10K type strain sequencing project: providing services to taxonomists for standard genome sequencing and annotation.</title>
        <authorList>
            <consortium name="The Broad Institute Genomics Platform"/>
            <consortium name="The Broad Institute Genome Sequencing Center for Infectious Disease"/>
            <person name="Wu L."/>
            <person name="Ma J."/>
        </authorList>
    </citation>
    <scope>NUCLEOTIDE SEQUENCE [LARGE SCALE GENOMIC DNA]</scope>
    <source>
        <strain evidence="4">CGMCC 4.7608</strain>
    </source>
</reference>
<organism evidence="3 4">
    <name type="scientific">Chromobacterium aquaticum</name>
    <dbReference type="NCBI Taxonomy" id="467180"/>
    <lineage>
        <taxon>Bacteria</taxon>
        <taxon>Pseudomonadati</taxon>
        <taxon>Pseudomonadota</taxon>
        <taxon>Betaproteobacteria</taxon>
        <taxon>Neisseriales</taxon>
        <taxon>Chromobacteriaceae</taxon>
        <taxon>Chromobacterium</taxon>
    </lineage>
</organism>
<name>A0ABV8ZLF0_9NEIS</name>
<dbReference type="Pfam" id="PF09374">
    <property type="entry name" value="PG_binding_3"/>
    <property type="match status" value="1"/>
</dbReference>
<feature type="domain" description="TtsA-like Glycoside hydrolase family 108" evidence="1">
    <location>
        <begin position="33"/>
        <end position="112"/>
    </location>
</feature>
<dbReference type="EMBL" id="JBHSEK010000001">
    <property type="protein sequence ID" value="MFC4488534.1"/>
    <property type="molecule type" value="Genomic_DNA"/>
</dbReference>
<keyword evidence="4" id="KW-1185">Reference proteome</keyword>
<dbReference type="GO" id="GO:0016787">
    <property type="term" value="F:hydrolase activity"/>
    <property type="evidence" value="ECO:0007669"/>
    <property type="project" value="UniProtKB-KW"/>
</dbReference>
<sequence>MPVLLAGFEISLMIYVAGFLKGVVDMYFEQALERVLKHEGGYSHHPQDPGGETRWGISAAVARRHGYRGAMQDLELELAKRIYRQDYWQPLACAELPPGLAFQLFDAGVNHGPGTAMRVLQQCAGVAVDGLWGPLTRAAVLAEPAFELMIMMNVARMERYIALPGFVHFGRGWIARLVQNMRYAREDACLNY</sequence>
<dbReference type="RefSeq" id="WP_197081427.1">
    <property type="nucleotide sequence ID" value="NZ_JAJOHW010000017.1"/>
</dbReference>
<dbReference type="Proteomes" id="UP001595999">
    <property type="component" value="Unassembled WGS sequence"/>
</dbReference>
<accession>A0ABV8ZLF0</accession>
<comment type="caution">
    <text evidence="3">The sequence shown here is derived from an EMBL/GenBank/DDBJ whole genome shotgun (WGS) entry which is preliminary data.</text>
</comment>
<evidence type="ECO:0000259" key="2">
    <source>
        <dbReference type="Pfam" id="PF09374"/>
    </source>
</evidence>
<evidence type="ECO:0000313" key="4">
    <source>
        <dbReference type="Proteomes" id="UP001595999"/>
    </source>
</evidence>
<dbReference type="Gene3D" id="1.20.141.10">
    <property type="entry name" value="Chitosanase, subunit A, domain 1"/>
    <property type="match status" value="1"/>
</dbReference>
<evidence type="ECO:0000313" key="3">
    <source>
        <dbReference type="EMBL" id="MFC4488534.1"/>
    </source>
</evidence>
<dbReference type="SUPFAM" id="SSF53955">
    <property type="entry name" value="Lysozyme-like"/>
    <property type="match status" value="1"/>
</dbReference>
<dbReference type="InterPro" id="IPR008565">
    <property type="entry name" value="TtsA-like_GH18_dom"/>
</dbReference>
<evidence type="ECO:0000259" key="1">
    <source>
        <dbReference type="Pfam" id="PF05838"/>
    </source>
</evidence>
<proteinExistence type="predicted"/>
<dbReference type="CDD" id="cd13926">
    <property type="entry name" value="N-acetylmuramidase_GH108"/>
    <property type="match status" value="1"/>
</dbReference>
<protein>
    <submittedName>
        <fullName evidence="3">Glycoside hydrolase family 108 protein</fullName>
    </submittedName>
</protein>
<keyword evidence="3" id="KW-0378">Hydrolase</keyword>
<dbReference type="InterPro" id="IPR023346">
    <property type="entry name" value="Lysozyme-like_dom_sf"/>
</dbReference>
<feature type="domain" description="Peptidoglycan binding" evidence="2">
    <location>
        <begin position="116"/>
        <end position="178"/>
    </location>
</feature>
<dbReference type="InterPro" id="IPR018537">
    <property type="entry name" value="Peptidoglycan-bd_3"/>
</dbReference>
<dbReference type="Pfam" id="PF05838">
    <property type="entry name" value="Glyco_hydro_108"/>
    <property type="match status" value="1"/>
</dbReference>
<gene>
    <name evidence="3" type="ORF">ACFO0R_02780</name>
</gene>